<feature type="transmembrane region" description="Helical" evidence="1">
    <location>
        <begin position="446"/>
        <end position="463"/>
    </location>
</feature>
<evidence type="ECO:0000259" key="3">
    <source>
        <dbReference type="Pfam" id="PF09972"/>
    </source>
</evidence>
<name>A0ABP4KZ62_9ACTN</name>
<keyword evidence="1" id="KW-0472">Membrane</keyword>
<evidence type="ECO:0000256" key="2">
    <source>
        <dbReference type="SAM" id="SignalP"/>
    </source>
</evidence>
<feature type="chain" id="PRO_5045392792" description="Membrane protein DUF2207" evidence="2">
    <location>
        <begin position="32"/>
        <end position="598"/>
    </location>
</feature>
<keyword evidence="2" id="KW-0732">Signal</keyword>
<evidence type="ECO:0000256" key="1">
    <source>
        <dbReference type="SAM" id="Phobius"/>
    </source>
</evidence>
<keyword evidence="6" id="KW-1185">Reference proteome</keyword>
<reference evidence="6" key="1">
    <citation type="journal article" date="2019" name="Int. J. Syst. Evol. Microbiol.">
        <title>The Global Catalogue of Microorganisms (GCM) 10K type strain sequencing project: providing services to taxonomists for standard genome sequencing and annotation.</title>
        <authorList>
            <consortium name="The Broad Institute Genomics Platform"/>
            <consortium name="The Broad Institute Genome Sequencing Center for Infectious Disease"/>
            <person name="Wu L."/>
            <person name="Ma J."/>
        </authorList>
    </citation>
    <scope>NUCLEOTIDE SEQUENCE [LARGE SCALE GENOMIC DNA]</scope>
    <source>
        <strain evidence="6">JCM 14303</strain>
    </source>
</reference>
<feature type="domain" description="Predicted membrane protein YciQ-like C-terminal" evidence="4">
    <location>
        <begin position="293"/>
        <end position="520"/>
    </location>
</feature>
<evidence type="ECO:0000259" key="4">
    <source>
        <dbReference type="Pfam" id="PF20990"/>
    </source>
</evidence>
<dbReference type="InterPro" id="IPR018702">
    <property type="entry name" value="DUF2207"/>
</dbReference>
<dbReference type="Pfam" id="PF20990">
    <property type="entry name" value="DUF2207_C"/>
    <property type="match status" value="1"/>
</dbReference>
<accession>A0ABP4KZ62</accession>
<keyword evidence="1" id="KW-0812">Transmembrane</keyword>
<evidence type="ECO:0008006" key="7">
    <source>
        <dbReference type="Google" id="ProtNLM"/>
    </source>
</evidence>
<dbReference type="Proteomes" id="UP001500363">
    <property type="component" value="Unassembled WGS sequence"/>
</dbReference>
<evidence type="ECO:0000313" key="5">
    <source>
        <dbReference type="EMBL" id="GAA1510830.1"/>
    </source>
</evidence>
<gene>
    <name evidence="5" type="ORF">GCM10009741_04990</name>
</gene>
<feature type="signal peptide" evidence="2">
    <location>
        <begin position="1"/>
        <end position="31"/>
    </location>
</feature>
<evidence type="ECO:0000313" key="6">
    <source>
        <dbReference type="Proteomes" id="UP001500363"/>
    </source>
</evidence>
<proteinExistence type="predicted"/>
<dbReference type="RefSeq" id="WP_344168615.1">
    <property type="nucleotide sequence ID" value="NZ_BAAANC010000001.1"/>
</dbReference>
<feature type="domain" description="DUF2207" evidence="3">
    <location>
        <begin position="40"/>
        <end position="231"/>
    </location>
</feature>
<keyword evidence="1" id="KW-1133">Transmembrane helix</keyword>
<sequence length="598" mass="63312">MSRRRWWARALVVVAASSAALVVAPSPQVFAAPSPATEQVDSLTIDYKVGSDGVVQVTETIVYRFGESSGRHGIYRDLVVREPNGDDQDRRYDVTDVHVTSPTGADTSVRQEDLQLGSPRTKALRLRIGAPDRTVTGDTATYVVSYRLRGAIRSFPDHDELYWNATGRGWIAPLQQTTVTVEVPGGVTRTACYAGESGASTPCTTAKITDGRATYTQGKLSPGEQLTVVAAIELGQVPADTAILEDAAGPTSPGLLKLLGGLLALIIVAAAAVVLFFRWNRSAATGEPVTAPPAISVAESRLLTHGYVDAEATQATLVELALLGTVRLDTEEESDTVVTLVTPAATRRPHHLALLRGLFPTLKPGATVLLQRRRRPLDAQAAMIRALRTEIATSGWFARLPSRRPPLVRRKLQFVPIFLSVLGLALLAFLASAISTEVSGRPLDGILVLALVVVAGIVLYVVRRATTRGRLTRSGRELVGELRSFQRYLTQVRADDLSDPELAELLPWAMVLDRGDRWEELIAGGDPVSVFSSVGMFRIGRFRRGVAAFTAAGLVGGTSTGWAADNRYGADSAGSSGSGFSGGAGAGGGGGGGGGGSW</sequence>
<dbReference type="Pfam" id="PF09972">
    <property type="entry name" value="DUF2207"/>
    <property type="match status" value="1"/>
</dbReference>
<feature type="transmembrane region" description="Helical" evidence="1">
    <location>
        <begin position="412"/>
        <end position="434"/>
    </location>
</feature>
<dbReference type="EMBL" id="BAAANC010000001">
    <property type="protein sequence ID" value="GAA1510830.1"/>
    <property type="molecule type" value="Genomic_DNA"/>
</dbReference>
<organism evidence="5 6">
    <name type="scientific">Kribbella lupini</name>
    <dbReference type="NCBI Taxonomy" id="291602"/>
    <lineage>
        <taxon>Bacteria</taxon>
        <taxon>Bacillati</taxon>
        <taxon>Actinomycetota</taxon>
        <taxon>Actinomycetes</taxon>
        <taxon>Propionibacteriales</taxon>
        <taxon>Kribbellaceae</taxon>
        <taxon>Kribbella</taxon>
    </lineage>
</organism>
<protein>
    <recommendedName>
        <fullName evidence="7">Membrane protein DUF2207</fullName>
    </recommendedName>
</protein>
<feature type="transmembrane region" description="Helical" evidence="1">
    <location>
        <begin position="258"/>
        <end position="277"/>
    </location>
</feature>
<comment type="caution">
    <text evidence="5">The sequence shown here is derived from an EMBL/GenBank/DDBJ whole genome shotgun (WGS) entry which is preliminary data.</text>
</comment>
<dbReference type="InterPro" id="IPR048389">
    <property type="entry name" value="YciQ-like_C"/>
</dbReference>